<reference evidence="8" key="1">
    <citation type="submission" date="2022-12" db="EMBL/GenBank/DDBJ databases">
        <title>Reference genome sequencing for broad-spectrum identification of bacterial and archaeal isolates by mass spectrometry.</title>
        <authorList>
            <person name="Sekiguchi Y."/>
            <person name="Tourlousse D.M."/>
        </authorList>
    </citation>
    <scope>NUCLEOTIDE SEQUENCE</scope>
    <source>
        <strain evidence="8">10succ1</strain>
    </source>
</reference>
<dbReference type="InterPro" id="IPR010200">
    <property type="entry name" value="HflC"/>
</dbReference>
<evidence type="ECO:0000313" key="8">
    <source>
        <dbReference type="EMBL" id="GLI56021.1"/>
    </source>
</evidence>
<feature type="domain" description="Band 7" evidence="7">
    <location>
        <begin position="18"/>
        <end position="181"/>
    </location>
</feature>
<dbReference type="SMART" id="SM00244">
    <property type="entry name" value="PHB"/>
    <property type="match status" value="1"/>
</dbReference>
<dbReference type="PRINTS" id="PR00721">
    <property type="entry name" value="STOMATIN"/>
</dbReference>
<dbReference type="RefSeq" id="WP_281834887.1">
    <property type="nucleotide sequence ID" value="NZ_BSDY01000006.1"/>
</dbReference>
<dbReference type="SUPFAM" id="SSF117892">
    <property type="entry name" value="Band 7/SPFH domain"/>
    <property type="match status" value="1"/>
</dbReference>
<name>A0A9W6GLI3_9FUSO</name>
<gene>
    <name evidence="8" type="ORF">PM10SUCC1_15350</name>
</gene>
<evidence type="ECO:0000256" key="2">
    <source>
        <dbReference type="ARBA" id="ARBA00007862"/>
    </source>
</evidence>
<dbReference type="GO" id="GO:0016020">
    <property type="term" value="C:membrane"/>
    <property type="evidence" value="ECO:0007669"/>
    <property type="project" value="UniProtKB-SubCell"/>
</dbReference>
<dbReference type="InterPro" id="IPR001107">
    <property type="entry name" value="Band_7"/>
</dbReference>
<proteinExistence type="inferred from homology"/>
<evidence type="ECO:0000256" key="5">
    <source>
        <dbReference type="ARBA" id="ARBA00023136"/>
    </source>
</evidence>
<evidence type="ECO:0000256" key="1">
    <source>
        <dbReference type="ARBA" id="ARBA00004370"/>
    </source>
</evidence>
<protein>
    <recommendedName>
        <fullName evidence="6">Protein HflC</fullName>
    </recommendedName>
</protein>
<evidence type="ECO:0000313" key="9">
    <source>
        <dbReference type="Proteomes" id="UP001144471"/>
    </source>
</evidence>
<dbReference type="NCBIfam" id="TIGR01932">
    <property type="entry name" value="hflC"/>
    <property type="match status" value="1"/>
</dbReference>
<accession>A0A9W6GLI3</accession>
<evidence type="ECO:0000256" key="3">
    <source>
        <dbReference type="ARBA" id="ARBA00022692"/>
    </source>
</evidence>
<organism evidence="8 9">
    <name type="scientific">Propionigenium maris DSM 9537</name>
    <dbReference type="NCBI Taxonomy" id="1123000"/>
    <lineage>
        <taxon>Bacteria</taxon>
        <taxon>Fusobacteriati</taxon>
        <taxon>Fusobacteriota</taxon>
        <taxon>Fusobacteriia</taxon>
        <taxon>Fusobacteriales</taxon>
        <taxon>Fusobacteriaceae</taxon>
        <taxon>Propionigenium</taxon>
    </lineage>
</organism>
<evidence type="ECO:0000259" key="7">
    <source>
        <dbReference type="SMART" id="SM00244"/>
    </source>
</evidence>
<keyword evidence="4" id="KW-1133">Transmembrane helix</keyword>
<dbReference type="PIRSF" id="PIRSF005651">
    <property type="entry name" value="HflC"/>
    <property type="match status" value="1"/>
</dbReference>
<dbReference type="InterPro" id="IPR001972">
    <property type="entry name" value="Stomatin_HflK_fam"/>
</dbReference>
<dbReference type="Gene3D" id="3.30.479.30">
    <property type="entry name" value="Band 7 domain"/>
    <property type="match status" value="1"/>
</dbReference>
<dbReference type="AlphaFoldDB" id="A0A9W6GLI3"/>
<keyword evidence="3" id="KW-0812">Transmembrane</keyword>
<dbReference type="Proteomes" id="UP001144471">
    <property type="component" value="Unassembled WGS sequence"/>
</dbReference>
<comment type="caution">
    <text evidence="8">The sequence shown here is derived from an EMBL/GenBank/DDBJ whole genome shotgun (WGS) entry which is preliminary data.</text>
</comment>
<sequence>MKKVISSILILVAIVAYTSLFTVTEMERAVVIRLGKPVGDPIETSGLKVKVPFIDRVEYFDKRLLEYDSEPKELITRDKKNIVIDNYARWRIVDPLLFLQTVHDERGAQARLDDIIYSEVRERLGQYTLLEIIAIKRDEIMEIVTRESAEKVRKLGIEIADVRIKRADLPKQNEENVYKRMEAERHQQAKKYRAEGQEKALEIVSEAEKNKTIILAEAYEKAERIKGEGDGEAVRIYADAYNRDPEFYRFTRTLTAYDEILGGDGKTKVLLSTDSELWKYLNKPD</sequence>
<dbReference type="EMBL" id="BSDY01000006">
    <property type="protein sequence ID" value="GLI56021.1"/>
    <property type="molecule type" value="Genomic_DNA"/>
</dbReference>
<comment type="function">
    <text evidence="6">HflC and HflK could regulate a protease.</text>
</comment>
<comment type="similarity">
    <text evidence="2 6">Belongs to the band 7/mec-2 family. HflC subfamily.</text>
</comment>
<dbReference type="InterPro" id="IPR036013">
    <property type="entry name" value="Band_7/SPFH_dom_sf"/>
</dbReference>
<dbReference type="PANTHER" id="PTHR42911:SF1">
    <property type="entry name" value="MODULATOR OF FTSH PROTEASE HFLC"/>
    <property type="match status" value="1"/>
</dbReference>
<evidence type="ECO:0000256" key="6">
    <source>
        <dbReference type="PIRNR" id="PIRNR005651"/>
    </source>
</evidence>
<dbReference type="Pfam" id="PF01145">
    <property type="entry name" value="Band_7"/>
    <property type="match status" value="1"/>
</dbReference>
<keyword evidence="9" id="KW-1185">Reference proteome</keyword>
<dbReference type="PANTHER" id="PTHR42911">
    <property type="entry name" value="MODULATOR OF FTSH PROTEASE HFLC"/>
    <property type="match status" value="1"/>
</dbReference>
<comment type="subcellular location">
    <subcellularLocation>
        <location evidence="1">Membrane</location>
    </subcellularLocation>
</comment>
<keyword evidence="5" id="KW-0472">Membrane</keyword>
<evidence type="ECO:0000256" key="4">
    <source>
        <dbReference type="ARBA" id="ARBA00022989"/>
    </source>
</evidence>
<dbReference type="CDD" id="cd03405">
    <property type="entry name" value="SPFH_HflC"/>
    <property type="match status" value="1"/>
</dbReference>